<feature type="domain" description="Secretion system C-terminal sorting" evidence="3">
    <location>
        <begin position="267"/>
        <end position="336"/>
    </location>
</feature>
<dbReference type="RefSeq" id="WP_395436806.1">
    <property type="nucleotide sequence ID" value="NZ_JBAWKC010000001.1"/>
</dbReference>
<dbReference type="InterPro" id="IPR026444">
    <property type="entry name" value="Secre_tail"/>
</dbReference>
<reference evidence="4 5" key="1">
    <citation type="submission" date="2024-02" db="EMBL/GenBank/DDBJ databases">
        <title>A Gaetbulibacter species isolated from tidal flats and genomic insights of their niches.</title>
        <authorList>
            <person name="Ye Y."/>
        </authorList>
    </citation>
    <scope>NUCLEOTIDE SEQUENCE [LARGE SCALE GENOMIC DNA]</scope>
    <source>
        <strain evidence="4 5">KEM-8</strain>
    </source>
</reference>
<accession>A0ABW7ML89</accession>
<evidence type="ECO:0000256" key="2">
    <source>
        <dbReference type="SAM" id="SignalP"/>
    </source>
</evidence>
<evidence type="ECO:0000313" key="5">
    <source>
        <dbReference type="Proteomes" id="UP001610104"/>
    </source>
</evidence>
<keyword evidence="5" id="KW-1185">Reference proteome</keyword>
<dbReference type="EMBL" id="JBAWKC010000001">
    <property type="protein sequence ID" value="MFH6767509.1"/>
    <property type="molecule type" value="Genomic_DNA"/>
</dbReference>
<dbReference type="Proteomes" id="UP001610104">
    <property type="component" value="Unassembled WGS sequence"/>
</dbReference>
<dbReference type="Pfam" id="PF18962">
    <property type="entry name" value="Por_Secre_tail"/>
    <property type="match status" value="1"/>
</dbReference>
<proteinExistence type="predicted"/>
<evidence type="ECO:0000256" key="1">
    <source>
        <dbReference type="ARBA" id="ARBA00022729"/>
    </source>
</evidence>
<organism evidence="4 5">
    <name type="scientific">Gaetbulibacter aquiaggeris</name>
    <dbReference type="NCBI Taxonomy" id="1735373"/>
    <lineage>
        <taxon>Bacteria</taxon>
        <taxon>Pseudomonadati</taxon>
        <taxon>Bacteroidota</taxon>
        <taxon>Flavobacteriia</taxon>
        <taxon>Flavobacteriales</taxon>
        <taxon>Flavobacteriaceae</taxon>
        <taxon>Gaetbulibacter</taxon>
    </lineage>
</organism>
<sequence>MKKITLQIVALLFAISSWGQLVYINEDFQDTDISGGAVKLNTTNFSKYNYTADMAGGQENWNAGPTVADKTNSVSVAGGSASSQFFADSFGDQQCIAMRGSANYANVDTGIFFTGLDLTGKSMLYFEFEVYGGNPADNANITPTLQSWNINLNHGNSDTSFAISDSYFAAGPNVATNIPFDITNGTTNLTNQTSFDIITGQWIKISGSIDLSGKTLGTFALFQIQTDTGGFLTGTGGYLIFGLDNVKVSATSTLSNESFELNNDLKIYPNPVKNVLNIKSKSNLDISNLSLVNVLGKTVYTAKTIHDIDVSTFAKGLYFLKIDSKEYGVLSKKVVIE</sequence>
<feature type="chain" id="PRO_5047188646" evidence="2">
    <location>
        <begin position="20"/>
        <end position="337"/>
    </location>
</feature>
<gene>
    <name evidence="4" type="ORF">V8G56_02080</name>
</gene>
<dbReference type="NCBIfam" id="TIGR04183">
    <property type="entry name" value="Por_Secre_tail"/>
    <property type="match status" value="1"/>
</dbReference>
<feature type="signal peptide" evidence="2">
    <location>
        <begin position="1"/>
        <end position="19"/>
    </location>
</feature>
<comment type="caution">
    <text evidence="4">The sequence shown here is derived from an EMBL/GenBank/DDBJ whole genome shotgun (WGS) entry which is preliminary data.</text>
</comment>
<evidence type="ECO:0000259" key="3">
    <source>
        <dbReference type="Pfam" id="PF18962"/>
    </source>
</evidence>
<evidence type="ECO:0000313" key="4">
    <source>
        <dbReference type="EMBL" id="MFH6767509.1"/>
    </source>
</evidence>
<protein>
    <submittedName>
        <fullName evidence="4">T9SS type A sorting domain-containing protein</fullName>
    </submittedName>
</protein>
<keyword evidence="1 2" id="KW-0732">Signal</keyword>
<name>A0ABW7ML89_9FLAO</name>